<feature type="transmembrane region" description="Helical" evidence="2">
    <location>
        <begin position="353"/>
        <end position="377"/>
    </location>
</feature>
<feature type="transmembrane region" description="Helical" evidence="2">
    <location>
        <begin position="128"/>
        <end position="149"/>
    </location>
</feature>
<feature type="transmembrane region" description="Helical" evidence="2">
    <location>
        <begin position="78"/>
        <end position="95"/>
    </location>
</feature>
<dbReference type="OrthoDB" id="3742900at2"/>
<keyword evidence="2" id="KW-0472">Membrane</keyword>
<evidence type="ECO:0000313" key="3">
    <source>
        <dbReference type="EMBL" id="TCD54783.1"/>
    </source>
</evidence>
<evidence type="ECO:0000256" key="2">
    <source>
        <dbReference type="SAM" id="Phobius"/>
    </source>
</evidence>
<evidence type="ECO:0008006" key="5">
    <source>
        <dbReference type="Google" id="ProtNLM"/>
    </source>
</evidence>
<comment type="caution">
    <text evidence="3">The sequence shown here is derived from an EMBL/GenBank/DDBJ whole genome shotgun (WGS) entry which is preliminary data.</text>
</comment>
<sequence>MARGRSISSASITPGEENASKSSSASQRIVLINRGRDFLRGILTAIFAMGLYALSLLLFVSLFILVASMETGVDLSTVNYSFTAVLIVLSQGISIQTDALAISIIPLGLTVYSVIILRLLMIRRRTQLLGYVATAVVWVSLVAGISYVIRDFITSSIVEIIVHPLIVFAVAFVLSCTRDSIVYQAIRKKITTYWSASIQKNISLGLRTSRRLILTYCGIALITAVVWIVRGFASMQAVFAMTHMGIGAQIMSSILTLAWLPNLLIWALAWTLGATLNIGTLGTFNLWIGQSNNLPPIPVFGLFPEPITSSIARTVTLVVPIIIVACIGLYCLVRKNEYGLLKPEHSVQGVLAYIYPIGSFIISVIVTIIVSAFAITLSSGSLGSKNLSHLGLTVSSSLNNFGRPVQWGLLAAWLIIIVVGLAQFSISYLRSYFIHRVELNNELDDELDTNPENDLEETDISTTHHDRTTVSVDSEETVLSDQSTTKPEENHE</sequence>
<evidence type="ECO:0000313" key="4">
    <source>
        <dbReference type="Proteomes" id="UP000291289"/>
    </source>
</evidence>
<feature type="transmembrane region" description="Helical" evidence="2">
    <location>
        <begin position="239"/>
        <end position="260"/>
    </location>
</feature>
<feature type="region of interest" description="Disordered" evidence="1">
    <location>
        <begin position="1"/>
        <end position="20"/>
    </location>
</feature>
<accession>A0A4R0QR13</accession>
<feature type="transmembrane region" description="Helical" evidence="2">
    <location>
        <begin position="407"/>
        <end position="429"/>
    </location>
</feature>
<dbReference type="AlphaFoldDB" id="A0A4R0QR13"/>
<feature type="transmembrane region" description="Helical" evidence="2">
    <location>
        <begin position="161"/>
        <end position="181"/>
    </location>
</feature>
<proteinExistence type="predicted"/>
<name>A0A4R0QR13_9BIFI</name>
<protein>
    <recommendedName>
        <fullName evidence="5">Beta-carotene 15,15'-monooxygenase</fullName>
    </recommendedName>
</protein>
<dbReference type="Pfam" id="PF19877">
    <property type="entry name" value="DUF6350"/>
    <property type="match status" value="1"/>
</dbReference>
<feature type="compositionally biased region" description="Polar residues" evidence="1">
    <location>
        <begin position="1"/>
        <end position="12"/>
    </location>
</feature>
<organism evidence="3 4">
    <name type="scientific">Alloscardovia theropitheci</name>
    <dbReference type="NCBI Taxonomy" id="2496842"/>
    <lineage>
        <taxon>Bacteria</taxon>
        <taxon>Bacillati</taxon>
        <taxon>Actinomycetota</taxon>
        <taxon>Actinomycetes</taxon>
        <taxon>Bifidobacteriales</taxon>
        <taxon>Bifidobacteriaceae</taxon>
        <taxon>Alloscardovia</taxon>
    </lineage>
</organism>
<dbReference type="InterPro" id="IPR045931">
    <property type="entry name" value="DUF6350"/>
</dbReference>
<evidence type="ECO:0000256" key="1">
    <source>
        <dbReference type="SAM" id="MobiDB-lite"/>
    </source>
</evidence>
<dbReference type="Proteomes" id="UP000291289">
    <property type="component" value="Unassembled WGS sequence"/>
</dbReference>
<dbReference type="RefSeq" id="WP_131283133.1">
    <property type="nucleotide sequence ID" value="NZ_RXLP01000004.1"/>
</dbReference>
<keyword evidence="4" id="KW-1185">Reference proteome</keyword>
<keyword evidence="2" id="KW-1133">Transmembrane helix</keyword>
<feature type="compositionally biased region" description="Acidic residues" evidence="1">
    <location>
        <begin position="445"/>
        <end position="459"/>
    </location>
</feature>
<keyword evidence="2" id="KW-0812">Transmembrane</keyword>
<feature type="transmembrane region" description="Helical" evidence="2">
    <location>
        <begin position="310"/>
        <end position="333"/>
    </location>
</feature>
<feature type="transmembrane region" description="Helical" evidence="2">
    <location>
        <begin position="213"/>
        <end position="233"/>
    </location>
</feature>
<feature type="transmembrane region" description="Helical" evidence="2">
    <location>
        <begin position="101"/>
        <end position="121"/>
    </location>
</feature>
<reference evidence="3 4" key="1">
    <citation type="submission" date="2018-12" db="EMBL/GenBank/DDBJ databases">
        <title>Alloscrdovia theropitheci sp. nov: a novel taxon from the feces of the bleeding-herat monkey (Theropithecus geleda).</title>
        <authorList>
            <person name="Modesto M."/>
        </authorList>
    </citation>
    <scope>NUCLEOTIDE SEQUENCE [LARGE SCALE GENOMIC DNA]</scope>
    <source>
        <strain evidence="3 4">GLDI4/2</strain>
    </source>
</reference>
<feature type="region of interest" description="Disordered" evidence="1">
    <location>
        <begin position="445"/>
        <end position="492"/>
    </location>
</feature>
<gene>
    <name evidence="3" type="ORF">EJ419_01410</name>
</gene>
<dbReference type="EMBL" id="RXLP01000004">
    <property type="protein sequence ID" value="TCD54783.1"/>
    <property type="molecule type" value="Genomic_DNA"/>
</dbReference>
<feature type="transmembrane region" description="Helical" evidence="2">
    <location>
        <begin position="267"/>
        <end position="290"/>
    </location>
</feature>
<feature type="transmembrane region" description="Helical" evidence="2">
    <location>
        <begin position="42"/>
        <end position="66"/>
    </location>
</feature>